<accession>A0A3S0HMD5</accession>
<dbReference type="OrthoDB" id="886866at2"/>
<reference evidence="2 3" key="1">
    <citation type="submission" date="2018-12" db="EMBL/GenBank/DDBJ databases">
        <title>Hymenobacter gummosus sp. nov., isolated from a spring.</title>
        <authorList>
            <person name="Nie L."/>
        </authorList>
    </citation>
    <scope>NUCLEOTIDE SEQUENCE [LARGE SCALE GENOMIC DNA]</scope>
    <source>
        <strain evidence="2 3">KCTC 52166</strain>
    </source>
</reference>
<feature type="region of interest" description="Disordered" evidence="1">
    <location>
        <begin position="63"/>
        <end position="91"/>
    </location>
</feature>
<dbReference type="RefSeq" id="WP_126693905.1">
    <property type="nucleotide sequence ID" value="NZ_RXOF01000008.1"/>
</dbReference>
<proteinExistence type="predicted"/>
<dbReference type="AlphaFoldDB" id="A0A3S0HMD5"/>
<comment type="caution">
    <text evidence="2">The sequence shown here is derived from an EMBL/GenBank/DDBJ whole genome shotgun (WGS) entry which is preliminary data.</text>
</comment>
<dbReference type="SUPFAM" id="SSF47413">
    <property type="entry name" value="lambda repressor-like DNA-binding domains"/>
    <property type="match status" value="1"/>
</dbReference>
<dbReference type="Proteomes" id="UP000282184">
    <property type="component" value="Unassembled WGS sequence"/>
</dbReference>
<dbReference type="InterPro" id="IPR010982">
    <property type="entry name" value="Lambda_DNA-bd_dom_sf"/>
</dbReference>
<dbReference type="EMBL" id="RXOF01000008">
    <property type="protein sequence ID" value="RTQ48828.1"/>
    <property type="molecule type" value="Genomic_DNA"/>
</dbReference>
<evidence type="ECO:0000313" key="3">
    <source>
        <dbReference type="Proteomes" id="UP000282184"/>
    </source>
</evidence>
<sequence>MSRRAYPSASLAAAVRQHFALSQAELAQFVGVSRQMIAAVEASRKILGAAAEHRLWVLARQLPPPDGQGPAAPDFAREAAPEAPPVLDPADTAPLQRRRKRLRFYLAKLRFELAQRGSGQQGHARRRWVLAVLRPLLAAPDAPPAPGARLTWPGATPDAARDLHWLDGLGLRTAAAPVPLAPAERLLLLARLRGLEAELAALDEVLGD</sequence>
<protein>
    <submittedName>
        <fullName evidence="2">Uncharacterized protein</fullName>
    </submittedName>
</protein>
<name>A0A3S0HMD5_9BACT</name>
<evidence type="ECO:0000313" key="2">
    <source>
        <dbReference type="EMBL" id="RTQ48828.1"/>
    </source>
</evidence>
<gene>
    <name evidence="2" type="ORF">EJV47_14605</name>
</gene>
<dbReference type="Gene3D" id="1.10.260.40">
    <property type="entry name" value="lambda repressor-like DNA-binding domains"/>
    <property type="match status" value="1"/>
</dbReference>
<keyword evidence="3" id="KW-1185">Reference proteome</keyword>
<evidence type="ECO:0000256" key="1">
    <source>
        <dbReference type="SAM" id="MobiDB-lite"/>
    </source>
</evidence>
<organism evidence="2 3">
    <name type="scientific">Hymenobacter gummosus</name>
    <dbReference type="NCBI Taxonomy" id="1776032"/>
    <lineage>
        <taxon>Bacteria</taxon>
        <taxon>Pseudomonadati</taxon>
        <taxon>Bacteroidota</taxon>
        <taxon>Cytophagia</taxon>
        <taxon>Cytophagales</taxon>
        <taxon>Hymenobacteraceae</taxon>
        <taxon>Hymenobacter</taxon>
    </lineage>
</organism>
<dbReference type="GO" id="GO:0003677">
    <property type="term" value="F:DNA binding"/>
    <property type="evidence" value="ECO:0007669"/>
    <property type="project" value="InterPro"/>
</dbReference>